<feature type="region of interest" description="Disordered" evidence="6">
    <location>
        <begin position="426"/>
        <end position="479"/>
    </location>
</feature>
<feature type="compositionally biased region" description="Low complexity" evidence="6">
    <location>
        <begin position="366"/>
        <end position="388"/>
    </location>
</feature>
<dbReference type="GO" id="GO:0005737">
    <property type="term" value="C:cytoplasm"/>
    <property type="evidence" value="ECO:0007669"/>
    <property type="project" value="TreeGrafter"/>
</dbReference>
<accession>A0A0G4GU26</accession>
<keyword evidence="3" id="KW-0597">Phosphoprotein</keyword>
<protein>
    <recommendedName>
        <fullName evidence="7">F-BAR domain-containing protein</fullName>
    </recommendedName>
</protein>
<feature type="domain" description="F-BAR" evidence="7">
    <location>
        <begin position="18"/>
        <end position="283"/>
    </location>
</feature>
<feature type="compositionally biased region" description="Low complexity" evidence="6">
    <location>
        <begin position="315"/>
        <end position="348"/>
    </location>
</feature>
<evidence type="ECO:0000256" key="3">
    <source>
        <dbReference type="ARBA" id="ARBA00022553"/>
    </source>
</evidence>
<feature type="compositionally biased region" description="Gly residues" evidence="6">
    <location>
        <begin position="441"/>
        <end position="452"/>
    </location>
</feature>
<dbReference type="EMBL" id="CDMZ01001541">
    <property type="protein sequence ID" value="CEM34126.1"/>
    <property type="molecule type" value="Genomic_DNA"/>
</dbReference>
<dbReference type="GO" id="GO:0005886">
    <property type="term" value="C:plasma membrane"/>
    <property type="evidence" value="ECO:0007669"/>
    <property type="project" value="TreeGrafter"/>
</dbReference>
<keyword evidence="2" id="KW-0963">Cytoplasm</keyword>
<dbReference type="PANTHER" id="PTHR23065:SF7">
    <property type="entry name" value="NOSTRIN, ISOFORM H"/>
    <property type="match status" value="1"/>
</dbReference>
<feature type="compositionally biased region" description="Low complexity" evidence="6">
    <location>
        <begin position="704"/>
        <end position="721"/>
    </location>
</feature>
<organism evidence="8">
    <name type="scientific">Chromera velia CCMP2878</name>
    <dbReference type="NCBI Taxonomy" id="1169474"/>
    <lineage>
        <taxon>Eukaryota</taxon>
        <taxon>Sar</taxon>
        <taxon>Alveolata</taxon>
        <taxon>Colpodellida</taxon>
        <taxon>Chromeraceae</taxon>
        <taxon>Chromera</taxon>
    </lineage>
</organism>
<dbReference type="GO" id="GO:0043226">
    <property type="term" value="C:organelle"/>
    <property type="evidence" value="ECO:0007669"/>
    <property type="project" value="UniProtKB-ARBA"/>
</dbReference>
<feature type="compositionally biased region" description="Gly residues" evidence="6">
    <location>
        <begin position="1013"/>
        <end position="1025"/>
    </location>
</feature>
<evidence type="ECO:0000256" key="1">
    <source>
        <dbReference type="ARBA" id="ARBA00004245"/>
    </source>
</evidence>
<dbReference type="InterPro" id="IPR001060">
    <property type="entry name" value="FCH_dom"/>
</dbReference>
<dbReference type="AlphaFoldDB" id="A0A0G4GU26"/>
<dbReference type="SUPFAM" id="SSF103657">
    <property type="entry name" value="BAR/IMD domain-like"/>
    <property type="match status" value="1"/>
</dbReference>
<evidence type="ECO:0000256" key="4">
    <source>
        <dbReference type="ARBA" id="ARBA00023212"/>
    </source>
</evidence>
<evidence type="ECO:0000256" key="2">
    <source>
        <dbReference type="ARBA" id="ARBA00022490"/>
    </source>
</evidence>
<dbReference type="PANTHER" id="PTHR23065">
    <property type="entry name" value="PROLINE-SERINE-THREONINE PHOSPHATASE INTERACTING PROTEIN 1"/>
    <property type="match status" value="1"/>
</dbReference>
<evidence type="ECO:0000256" key="5">
    <source>
        <dbReference type="PROSITE-ProRule" id="PRU01077"/>
    </source>
</evidence>
<keyword evidence="5" id="KW-0175">Coiled coil</keyword>
<name>A0A0G4GU26_9ALVE</name>
<feature type="region of interest" description="Disordered" evidence="6">
    <location>
        <begin position="862"/>
        <end position="1055"/>
    </location>
</feature>
<feature type="compositionally biased region" description="Low complexity" evidence="6">
    <location>
        <begin position="453"/>
        <end position="477"/>
    </location>
</feature>
<gene>
    <name evidence="8" type="ORF">Cvel_23351</name>
</gene>
<dbReference type="Pfam" id="PF00611">
    <property type="entry name" value="FCH"/>
    <property type="match status" value="1"/>
</dbReference>
<sequence length="1055" mass="109993">MDPKAAQADAAAKEEEDLEARYKEVSFQSDLFDGFETICKKVENGRKLCEQLTGLLKDLAQVEEYNATSNERLAQKWLSTSTTVTEGTTVCKAVGAIRMNLLKSAEQSRTFADSIKEDLLQQLTGTVKNHASVLKKIYADGQRFNQHLTVVTAAHDRAITRYAKACRDAQIACEAAQSPAAVRLSSAARREVAQRALHTCKEAQVAEDAYAHAVSVYNKCQQSHAKQMEVILAALQDMEAKRLHCFRDALRKLMIYRTSLVRNAQYDLNDTIAAAETVDHRKEIIQFVQHTKTGATRPKPKEVLTYTQILAAEAQQQTTAAPPRSPTTPAELAKGLLGSSSSNVNASGAEKEKEDGAGDLNGEGGASSSSSSSTAPPSEMAPAARTSSPSPPPPPPPASSTSPEASGGAKEKESLFSFRAPLAVFGKMGGARGSGDAAASAGGGGEAGGQTEGGQQVQQQQQLQQQQQQQGGPASSSISWASAVTNSIGSTQNVADGLRFLGSRTAKLAEGLASRVGAVAAAGGEGLGVRVSGAGVPGMVPSVSGVSPPAGSDPLSDVALQMDAEREMRRLEARFEGLLSSVWQDKGIRPLEPVHTAQLKAESEKEKREGGCESEAEAEAAAERAFINRPFDVSEFEDSAARAAFCIALNKKRLAKETALPSRASLKEVALLCSQLLEACNRDFDVSAARQVVFLAQAFHVGTPPSTSATGASPSSSSSPESRGEGEKEGGASGKSPQGDGETGTAEAPLFLHALLYNQNIWNIVQFWEEALMQAISEDFLRQTMAQQWRCLSETEAEGAERKFRERNPCASSLMNFAHGMALFGVRKEDVRQLVKKVCSQLELGHEFAERLLVCLDTNDDAAAASASPPPSASGNGATAAAAAAGGAQGPLARPPPPPQSVSPSAPTPTQQSATGGVQDFTGSPSPVNSPGDPMGGLSSSVTDVGGEGGEGTDSVTAAVAELQCAPSTADATAAFPAPQDPLPPPASLSLSPRMEAALPVSSLFPGGEDGRSPGGKKGTPPGGGSKEEGVGAASLSDLVDEAAYSDQVDKAGRD</sequence>
<evidence type="ECO:0000256" key="6">
    <source>
        <dbReference type="SAM" id="MobiDB-lite"/>
    </source>
</evidence>
<comment type="subcellular location">
    <subcellularLocation>
        <location evidence="1">Cytoplasm</location>
        <location evidence="1">Cytoskeleton</location>
    </subcellularLocation>
</comment>
<dbReference type="VEuPathDB" id="CryptoDB:Cvel_23351"/>
<dbReference type="PhylomeDB" id="A0A0G4GU26"/>
<keyword evidence="4" id="KW-0206">Cytoskeleton</keyword>
<dbReference type="InterPro" id="IPR031160">
    <property type="entry name" value="F_BAR_dom"/>
</dbReference>
<feature type="compositionally biased region" description="Low complexity" evidence="6">
    <location>
        <begin position="862"/>
        <end position="892"/>
    </location>
</feature>
<dbReference type="PROSITE" id="PS51741">
    <property type="entry name" value="F_BAR"/>
    <property type="match status" value="1"/>
</dbReference>
<evidence type="ECO:0000259" key="7">
    <source>
        <dbReference type="PROSITE" id="PS51741"/>
    </source>
</evidence>
<evidence type="ECO:0000313" key="8">
    <source>
        <dbReference type="EMBL" id="CEM34126.1"/>
    </source>
</evidence>
<feature type="region of interest" description="Disordered" evidence="6">
    <location>
        <begin position="315"/>
        <end position="414"/>
    </location>
</feature>
<dbReference type="InterPro" id="IPR027267">
    <property type="entry name" value="AH/BAR_dom_sf"/>
</dbReference>
<dbReference type="Gene3D" id="1.20.1270.60">
    <property type="entry name" value="Arfaptin homology (AH) domain/BAR domain"/>
    <property type="match status" value="1"/>
</dbReference>
<feature type="compositionally biased region" description="Low complexity" evidence="6">
    <location>
        <begin position="902"/>
        <end position="915"/>
    </location>
</feature>
<feature type="compositionally biased region" description="Pro residues" evidence="6">
    <location>
        <begin position="389"/>
        <end position="398"/>
    </location>
</feature>
<reference evidence="8" key="1">
    <citation type="submission" date="2014-11" db="EMBL/GenBank/DDBJ databases">
        <authorList>
            <person name="Otto D Thomas"/>
            <person name="Naeem Raeece"/>
        </authorList>
    </citation>
    <scope>NUCLEOTIDE SEQUENCE</scope>
</reference>
<feature type="region of interest" description="Disordered" evidence="6">
    <location>
        <begin position="704"/>
        <end position="744"/>
    </location>
</feature>
<proteinExistence type="predicted"/>